<reference evidence="1 2" key="1">
    <citation type="submission" date="2014-11" db="EMBL/GenBank/DDBJ databases">
        <title>Complete genome sequence of vB_YenM_TG1, a broad host range bacteriophage which infects Yersinia enterocolitica.</title>
        <authorList>
            <person name="Leon-Velarde C.G."/>
            <person name="Kropinski A.M."/>
            <person name="Chen S."/>
            <person name="Griffiths M.W."/>
            <person name="Odumeru J.A."/>
        </authorList>
    </citation>
    <scope>NUCLEOTIDE SEQUENCE [LARGE SCALE GENOMIC DNA]</scope>
</reference>
<dbReference type="Proteomes" id="UP000031805">
    <property type="component" value="Segment"/>
</dbReference>
<dbReference type="GeneID" id="26627562"/>
<keyword evidence="2" id="KW-1185">Reference proteome</keyword>
<name>A0A0B4ZZQ1_9CAUD</name>
<evidence type="ECO:0000313" key="2">
    <source>
        <dbReference type="Proteomes" id="UP000031805"/>
    </source>
</evidence>
<accession>A0A0B4ZZQ1</accession>
<evidence type="ECO:0000313" key="1">
    <source>
        <dbReference type="EMBL" id="AJD82048.1"/>
    </source>
</evidence>
<proteinExistence type="predicted"/>
<organism evidence="1 2">
    <name type="scientific">Yersinia phage vB_YenM_TG1</name>
    <dbReference type="NCBI Taxonomy" id="1589265"/>
    <lineage>
        <taxon>Viruses</taxon>
        <taxon>Duplodnaviria</taxon>
        <taxon>Heunggongvirae</taxon>
        <taxon>Uroviricota</taxon>
        <taxon>Caudoviricetes</taxon>
        <taxon>Pantevenvirales</taxon>
        <taxon>Straboviridae</taxon>
        <taxon>Tevenvirinae</taxon>
        <taxon>Tegunavirus</taxon>
        <taxon>Tegunavirus yenmtg1</taxon>
    </lineage>
</organism>
<dbReference type="KEGG" id="vg:26627562"/>
<dbReference type="EMBL" id="KP202158">
    <property type="protein sequence ID" value="AJD82048.1"/>
    <property type="molecule type" value="Genomic_DNA"/>
</dbReference>
<dbReference type="RefSeq" id="YP_009200499.1">
    <property type="nucleotide sequence ID" value="NC_028820.1"/>
</dbReference>
<protein>
    <submittedName>
        <fullName evidence="1">Uncharacterized protein</fullName>
    </submittedName>
</protein>
<sequence>MKCKTIKLVEIGPNFCLDTLYSNAKYDEPFIIEDKYGEVHKVNLAWEQGRGQNYRFVRGEVFGYNDGDIVWPCDVTYIKVR</sequence>
<gene>
    <name evidence="1" type="ORF">YenMTG1_238</name>
</gene>